<keyword evidence="2" id="KW-1185">Reference proteome</keyword>
<reference evidence="1" key="1">
    <citation type="submission" date="2023-12" db="EMBL/GenBank/DDBJ databases">
        <title>Genome assembly of Anisodus tanguticus.</title>
        <authorList>
            <person name="Wang Y.-J."/>
        </authorList>
    </citation>
    <scope>NUCLEOTIDE SEQUENCE</scope>
    <source>
        <strain evidence="1">KB-2021</strain>
        <tissue evidence="1">Leaf</tissue>
    </source>
</reference>
<comment type="caution">
    <text evidence="1">The sequence shown here is derived from an EMBL/GenBank/DDBJ whole genome shotgun (WGS) entry which is preliminary data.</text>
</comment>
<name>A0AAE1VH85_9SOLA</name>
<proteinExistence type="predicted"/>
<evidence type="ECO:0000313" key="2">
    <source>
        <dbReference type="Proteomes" id="UP001291623"/>
    </source>
</evidence>
<accession>A0AAE1VH85</accession>
<gene>
    <name evidence="1" type="ORF">RND71_012724</name>
</gene>
<protein>
    <submittedName>
        <fullName evidence="1">Uncharacterized protein</fullName>
    </submittedName>
</protein>
<sequence length="80" mass="9381">MPSRKNSFIQSRAEIQFYLRIRISRFKTQHTCGQFSKLALQGDQDSRHNALAAVLKFDHLFILSNICNSYLHPVLLYKVR</sequence>
<dbReference type="Proteomes" id="UP001291623">
    <property type="component" value="Unassembled WGS sequence"/>
</dbReference>
<organism evidence="1 2">
    <name type="scientific">Anisodus tanguticus</name>
    <dbReference type="NCBI Taxonomy" id="243964"/>
    <lineage>
        <taxon>Eukaryota</taxon>
        <taxon>Viridiplantae</taxon>
        <taxon>Streptophyta</taxon>
        <taxon>Embryophyta</taxon>
        <taxon>Tracheophyta</taxon>
        <taxon>Spermatophyta</taxon>
        <taxon>Magnoliopsida</taxon>
        <taxon>eudicotyledons</taxon>
        <taxon>Gunneridae</taxon>
        <taxon>Pentapetalae</taxon>
        <taxon>asterids</taxon>
        <taxon>lamiids</taxon>
        <taxon>Solanales</taxon>
        <taxon>Solanaceae</taxon>
        <taxon>Solanoideae</taxon>
        <taxon>Hyoscyameae</taxon>
        <taxon>Anisodus</taxon>
    </lineage>
</organism>
<evidence type="ECO:0000313" key="1">
    <source>
        <dbReference type="EMBL" id="KAK4368932.1"/>
    </source>
</evidence>
<dbReference type="EMBL" id="JAVYJV010000006">
    <property type="protein sequence ID" value="KAK4368932.1"/>
    <property type="molecule type" value="Genomic_DNA"/>
</dbReference>
<dbReference type="AlphaFoldDB" id="A0AAE1VH85"/>